<evidence type="ECO:0000256" key="2">
    <source>
        <dbReference type="ARBA" id="ARBA00022884"/>
    </source>
</evidence>
<keyword evidence="1 3" id="KW-0963">Cytoplasm</keyword>
<evidence type="ECO:0000313" key="4">
    <source>
        <dbReference type="EMBL" id="OHX66135.1"/>
    </source>
</evidence>
<dbReference type="RefSeq" id="WP_044218543.1">
    <property type="nucleotide sequence ID" value="NZ_JRYR02000001.1"/>
</dbReference>
<dbReference type="GO" id="GO:0070929">
    <property type="term" value="P:trans-translation"/>
    <property type="evidence" value="ECO:0007669"/>
    <property type="project" value="UniProtKB-UniRule"/>
</dbReference>
<dbReference type="InterPro" id="IPR020081">
    <property type="entry name" value="SsrA-bd_prot_CS"/>
</dbReference>
<dbReference type="InterPro" id="IPR000037">
    <property type="entry name" value="SsrA-bd_prot"/>
</dbReference>
<dbReference type="PANTHER" id="PTHR30308:SF2">
    <property type="entry name" value="SSRA-BINDING PROTEIN"/>
    <property type="match status" value="1"/>
</dbReference>
<dbReference type="NCBIfam" id="TIGR00086">
    <property type="entry name" value="smpB"/>
    <property type="match status" value="1"/>
</dbReference>
<dbReference type="GO" id="GO:0003723">
    <property type="term" value="F:RNA binding"/>
    <property type="evidence" value="ECO:0007669"/>
    <property type="project" value="UniProtKB-UniRule"/>
</dbReference>
<protein>
    <recommendedName>
        <fullName evidence="3">SsrA-binding protein</fullName>
    </recommendedName>
    <alternativeName>
        <fullName evidence="3">Small protein B</fullName>
    </alternativeName>
</protein>
<proteinExistence type="inferred from homology"/>
<dbReference type="Proteomes" id="UP000179797">
    <property type="component" value="Unassembled WGS sequence"/>
</dbReference>
<reference evidence="4 5" key="1">
    <citation type="journal article" date="2012" name="Int. J. Syst. Evol. Microbiol.">
        <title>Flammeovirga pacifica sp. nov., isolated from deep-sea sediment.</title>
        <authorList>
            <person name="Xu H."/>
            <person name="Fu Y."/>
            <person name="Yang N."/>
            <person name="Ding Z."/>
            <person name="Lai Q."/>
            <person name="Zeng R."/>
        </authorList>
    </citation>
    <scope>NUCLEOTIDE SEQUENCE [LARGE SCALE GENOMIC DNA]</scope>
    <source>
        <strain evidence="5">DSM 24597 / LMG 26175 / WPAGA1</strain>
    </source>
</reference>
<dbReference type="STRING" id="915059.NH26_07115"/>
<comment type="subcellular location">
    <subcellularLocation>
        <location evidence="3">Cytoplasm</location>
    </subcellularLocation>
    <text evidence="3">The tmRNA-SmpB complex associates with stalled 70S ribosomes.</text>
</comment>
<keyword evidence="2 3" id="KW-0694">RNA-binding</keyword>
<dbReference type="OrthoDB" id="9805462at2"/>
<dbReference type="PANTHER" id="PTHR30308">
    <property type="entry name" value="TMRNA-BINDING COMPONENT OF TRANS-TRANSLATION TAGGING COMPLEX"/>
    <property type="match status" value="1"/>
</dbReference>
<organism evidence="4 5">
    <name type="scientific">Flammeovirga pacifica</name>
    <dbReference type="NCBI Taxonomy" id="915059"/>
    <lineage>
        <taxon>Bacteria</taxon>
        <taxon>Pseudomonadati</taxon>
        <taxon>Bacteroidota</taxon>
        <taxon>Cytophagia</taxon>
        <taxon>Cytophagales</taxon>
        <taxon>Flammeovirgaceae</taxon>
        <taxon>Flammeovirga</taxon>
    </lineage>
</organism>
<dbReference type="EMBL" id="JRYR02000001">
    <property type="protein sequence ID" value="OHX66135.1"/>
    <property type="molecule type" value="Genomic_DNA"/>
</dbReference>
<name>A0A1S1YZ40_FLAPC</name>
<dbReference type="SUPFAM" id="SSF74982">
    <property type="entry name" value="Small protein B (SmpB)"/>
    <property type="match status" value="1"/>
</dbReference>
<comment type="similarity">
    <text evidence="3">Belongs to the SmpB family.</text>
</comment>
<dbReference type="GO" id="GO:0005829">
    <property type="term" value="C:cytosol"/>
    <property type="evidence" value="ECO:0007669"/>
    <property type="project" value="TreeGrafter"/>
</dbReference>
<comment type="caution">
    <text evidence="4">The sequence shown here is derived from an EMBL/GenBank/DDBJ whole genome shotgun (WGS) entry which is preliminary data.</text>
</comment>
<dbReference type="NCBIfam" id="NF003843">
    <property type="entry name" value="PRK05422.1"/>
    <property type="match status" value="1"/>
</dbReference>
<gene>
    <name evidence="3" type="primary">smpB</name>
    <name evidence="4" type="ORF">NH26_07115</name>
</gene>
<evidence type="ECO:0000313" key="5">
    <source>
        <dbReference type="Proteomes" id="UP000179797"/>
    </source>
</evidence>
<dbReference type="HAMAP" id="MF_00023">
    <property type="entry name" value="SmpB"/>
    <property type="match status" value="1"/>
</dbReference>
<dbReference type="PROSITE" id="PS01317">
    <property type="entry name" value="SSRP"/>
    <property type="match status" value="1"/>
</dbReference>
<evidence type="ECO:0000256" key="1">
    <source>
        <dbReference type="ARBA" id="ARBA00022490"/>
    </source>
</evidence>
<dbReference type="GO" id="GO:0070930">
    <property type="term" value="P:trans-translation-dependent protein tagging"/>
    <property type="evidence" value="ECO:0007669"/>
    <property type="project" value="TreeGrafter"/>
</dbReference>
<keyword evidence="5" id="KW-1185">Reference proteome</keyword>
<sequence length="156" mass="17987">MGGKKLEIKQKVKIKNRKASHEYIFIEKFVAGISLKGTEIKSIRMQKVSLQDAFCLFVGQEMIIRAMHIAPYEMGGSYNNHEAKADRKLLLTKKELGKLDRKIKENGFTVVPTQLFINDRGLAKVEIALAKGKKLYDKRNDLKEKDQKREISKMKY</sequence>
<dbReference type="InterPro" id="IPR023620">
    <property type="entry name" value="SmpB"/>
</dbReference>
<dbReference type="AlphaFoldDB" id="A0A1S1YZ40"/>
<accession>A0A1S1YZ40</accession>
<evidence type="ECO:0000256" key="3">
    <source>
        <dbReference type="HAMAP-Rule" id="MF_00023"/>
    </source>
</evidence>
<comment type="function">
    <text evidence="3">Required for rescue of stalled ribosomes mediated by trans-translation. Binds to transfer-messenger RNA (tmRNA), required for stable association of tmRNA with ribosomes. tmRNA and SmpB together mimic tRNA shape, replacing the anticodon stem-loop with SmpB. tmRNA is encoded by the ssrA gene; the 2 termini fold to resemble tRNA(Ala) and it encodes a 'tag peptide', a short internal open reading frame. During trans-translation Ala-aminoacylated tmRNA acts like a tRNA, entering the A-site of stalled ribosomes, displacing the stalled mRNA. The ribosome then switches to translate the ORF on the tmRNA; the nascent peptide is terminated with the 'tag peptide' encoded by the tmRNA and targeted for degradation. The ribosome is freed to recommence translation, which seems to be the essential function of trans-translation.</text>
</comment>
<dbReference type="Gene3D" id="2.40.280.10">
    <property type="match status" value="1"/>
</dbReference>
<dbReference type="Pfam" id="PF01668">
    <property type="entry name" value="SmpB"/>
    <property type="match status" value="1"/>
</dbReference>